<dbReference type="EMBL" id="HG725441">
    <property type="protein sequence ID" value="CDJ68142.1"/>
    <property type="molecule type" value="Genomic_DNA"/>
</dbReference>
<dbReference type="GeneID" id="25474968"/>
<dbReference type="OrthoDB" id="408734at2759"/>
<dbReference type="VEuPathDB" id="ToxoDB:ENH_00048160"/>
<accession>U6MVB1</accession>
<reference evidence="1" key="2">
    <citation type="submission" date="2013-10" db="EMBL/GenBank/DDBJ databases">
        <authorList>
            <person name="Aslett M."/>
        </authorList>
    </citation>
    <scope>NUCLEOTIDE SEQUENCE [LARGE SCALE GENOMIC DNA]</scope>
    <source>
        <strain evidence="1">Houghton</strain>
    </source>
</reference>
<keyword evidence="2" id="KW-1185">Reference proteome</keyword>
<sequence length="455" mass="47597">MRVLEGEYDCVEGTGQEQRLLGPSASGALGEYTDITWDTLSAMGATPSAAALSTSGGYAAYYEQQMQIAKTFFIHVDAADPDVQTALSSNSKVFASTEVASYLTISTNNYITNAWFTSTGSAALLITPQVTQLSTTLINAGKSDTGVWTDTNGSSITQGVDFMCGGLDTFVYTVGLTARNASFTPQVYCSNSKSKGCAGIKELNEELNLERPPSVMMAGISCHPKGTAFALVFTDGTVLAMGEATQGGEMTTEVKNGLGRFDAARSQRVKSIVASTGAFAVLLQNGIVYAWGDTTVEQLKGLTVAADVGFAAMTGAGRVYTWGKGVVLPTRLSTGEFQGLGSAGELAVWGTSTSSSPFCNEGFAASESASFQSVKEKLSSGVKMVRFNEKAAAAARQKGSSEASAGSWELIAWGDLEAGGSVPSNVHSTAKNGVKKLESRFPTRTRGFVEAETRV</sequence>
<evidence type="ECO:0000313" key="2">
    <source>
        <dbReference type="Proteomes" id="UP000030754"/>
    </source>
</evidence>
<dbReference type="Gene3D" id="2.130.10.30">
    <property type="entry name" value="Regulator of chromosome condensation 1/beta-lactamase-inhibitor protein II"/>
    <property type="match status" value="1"/>
</dbReference>
<evidence type="ECO:0008006" key="3">
    <source>
        <dbReference type="Google" id="ProtNLM"/>
    </source>
</evidence>
<evidence type="ECO:0000313" key="1">
    <source>
        <dbReference type="EMBL" id="CDJ68142.1"/>
    </source>
</evidence>
<dbReference type="RefSeq" id="XP_013436609.1">
    <property type="nucleotide sequence ID" value="XM_013581155.1"/>
</dbReference>
<dbReference type="SUPFAM" id="SSF50985">
    <property type="entry name" value="RCC1/BLIP-II"/>
    <property type="match status" value="1"/>
</dbReference>
<dbReference type="InterPro" id="IPR009091">
    <property type="entry name" value="RCC1/BLIP-II"/>
</dbReference>
<organism evidence="1 2">
    <name type="scientific">Eimeria necatrix</name>
    <dbReference type="NCBI Taxonomy" id="51315"/>
    <lineage>
        <taxon>Eukaryota</taxon>
        <taxon>Sar</taxon>
        <taxon>Alveolata</taxon>
        <taxon>Apicomplexa</taxon>
        <taxon>Conoidasida</taxon>
        <taxon>Coccidia</taxon>
        <taxon>Eucoccidiorida</taxon>
        <taxon>Eimeriorina</taxon>
        <taxon>Eimeriidae</taxon>
        <taxon>Eimeria</taxon>
    </lineage>
</organism>
<protein>
    <recommendedName>
        <fullName evidence="3">Regulator of chromosome condensation domain-containing protein</fullName>
    </recommendedName>
</protein>
<dbReference type="AlphaFoldDB" id="U6MVB1"/>
<proteinExistence type="predicted"/>
<gene>
    <name evidence="1" type="ORF">ENH_00048160</name>
</gene>
<dbReference type="Proteomes" id="UP000030754">
    <property type="component" value="Unassembled WGS sequence"/>
</dbReference>
<reference evidence="1" key="1">
    <citation type="submission" date="2013-10" db="EMBL/GenBank/DDBJ databases">
        <title>Genomic analysis of the causative agents of coccidiosis in chickens.</title>
        <authorList>
            <person name="Reid A.J."/>
            <person name="Blake D."/>
            <person name="Billington K."/>
            <person name="Browne H."/>
            <person name="Dunn M."/>
            <person name="Hung S."/>
            <person name="Kawahara F."/>
            <person name="Miranda-Saavedra D."/>
            <person name="Mourier T."/>
            <person name="Nagra H."/>
            <person name="Otto T.D."/>
            <person name="Rawlings N."/>
            <person name="Sanchez A."/>
            <person name="Sanders M."/>
            <person name="Subramaniam C."/>
            <person name="Tay Y."/>
            <person name="Dear P."/>
            <person name="Doerig C."/>
            <person name="Gruber A."/>
            <person name="Parkinson J."/>
            <person name="Shirley M."/>
            <person name="Wan K.L."/>
            <person name="Berriman M."/>
            <person name="Tomley F."/>
            <person name="Pain A."/>
        </authorList>
    </citation>
    <scope>NUCLEOTIDE SEQUENCE [LARGE SCALE GENOMIC DNA]</scope>
    <source>
        <strain evidence="1">Houghton</strain>
    </source>
</reference>
<name>U6MVB1_9EIME</name>